<feature type="region of interest" description="Disordered" evidence="1">
    <location>
        <begin position="1"/>
        <end position="29"/>
    </location>
</feature>
<dbReference type="EMBL" id="PGCI01000005">
    <property type="protein sequence ID" value="PLW51425.1"/>
    <property type="molecule type" value="Genomic_DNA"/>
</dbReference>
<feature type="region of interest" description="Disordered" evidence="1">
    <location>
        <begin position="129"/>
        <end position="169"/>
    </location>
</feature>
<dbReference type="EMBL" id="PGCJ01001024">
    <property type="protein sequence ID" value="PLW11339.1"/>
    <property type="molecule type" value="Genomic_DNA"/>
</dbReference>
<dbReference type="Proteomes" id="UP000235388">
    <property type="component" value="Unassembled WGS sequence"/>
</dbReference>
<dbReference type="STRING" id="200324.A0A2N5SDQ9"/>
<sequence length="209" mass="23244">MAGQAPVAGPSPTAVSESTCEESKTTRRNESKDIAEIHLDFGEREVDTNIMIVKIKPFNHDWPYSLANPPTAEWMWTPLTRVDKYREAFCTPITLSLVKCPPDRPSRRAYTPIECSSATFYHRTSMRKTCTTSGSKSRDSYAGFPPPPPSMESAPPRLPTKNPASGGTAMERHQDKLVTTGLLFFNIYFAPGSSSDLNINHNFWANVIC</sequence>
<comment type="caution">
    <text evidence="2">The sequence shown here is derived from an EMBL/GenBank/DDBJ whole genome shotgun (WGS) entry which is preliminary data.</text>
</comment>
<proteinExistence type="predicted"/>
<evidence type="ECO:0000313" key="4">
    <source>
        <dbReference type="Proteomes" id="UP000235388"/>
    </source>
</evidence>
<evidence type="ECO:0000313" key="2">
    <source>
        <dbReference type="EMBL" id="PLW11339.1"/>
    </source>
</evidence>
<dbReference type="OrthoDB" id="196547at2759"/>
<keyword evidence="4" id="KW-1185">Reference proteome</keyword>
<evidence type="ECO:0000256" key="1">
    <source>
        <dbReference type="SAM" id="MobiDB-lite"/>
    </source>
</evidence>
<dbReference type="AlphaFoldDB" id="A0A2N5SDQ9"/>
<gene>
    <name evidence="2" type="ORF">PCANC_19356</name>
    <name evidence="3" type="ORF">PCASD_00283</name>
</gene>
<evidence type="ECO:0000313" key="3">
    <source>
        <dbReference type="EMBL" id="PLW51425.1"/>
    </source>
</evidence>
<protein>
    <submittedName>
        <fullName evidence="2">Uncharacterized protein</fullName>
    </submittedName>
</protein>
<dbReference type="Proteomes" id="UP000235392">
    <property type="component" value="Unassembled WGS sequence"/>
</dbReference>
<organism evidence="2 4">
    <name type="scientific">Puccinia coronata f. sp. avenae</name>
    <dbReference type="NCBI Taxonomy" id="200324"/>
    <lineage>
        <taxon>Eukaryota</taxon>
        <taxon>Fungi</taxon>
        <taxon>Dikarya</taxon>
        <taxon>Basidiomycota</taxon>
        <taxon>Pucciniomycotina</taxon>
        <taxon>Pucciniomycetes</taxon>
        <taxon>Pucciniales</taxon>
        <taxon>Pucciniaceae</taxon>
        <taxon>Puccinia</taxon>
    </lineage>
</organism>
<reference evidence="4 5" key="1">
    <citation type="submission" date="2017-11" db="EMBL/GenBank/DDBJ databases">
        <title>De novo assembly and phasing of dikaryotic genomes from two isolates of Puccinia coronata f. sp. avenae, the causal agent of oat crown rust.</title>
        <authorList>
            <person name="Miller M.E."/>
            <person name="Zhang Y."/>
            <person name="Omidvar V."/>
            <person name="Sperschneider J."/>
            <person name="Schwessinger B."/>
            <person name="Raley C."/>
            <person name="Palmer J.M."/>
            <person name="Garnica D."/>
            <person name="Upadhyaya N."/>
            <person name="Rathjen J."/>
            <person name="Taylor J.M."/>
            <person name="Park R.F."/>
            <person name="Dodds P.N."/>
            <person name="Hirsch C.D."/>
            <person name="Kianian S.F."/>
            <person name="Figueroa M."/>
        </authorList>
    </citation>
    <scope>NUCLEOTIDE SEQUENCE [LARGE SCALE GENOMIC DNA]</scope>
    <source>
        <strain evidence="2">12NC29</strain>
        <strain evidence="3">12SD80</strain>
    </source>
</reference>
<evidence type="ECO:0000313" key="5">
    <source>
        <dbReference type="Proteomes" id="UP000235392"/>
    </source>
</evidence>
<accession>A0A2N5SDQ9</accession>
<name>A0A2N5SDQ9_9BASI</name>